<gene>
    <name evidence="2" type="ORF">F2P81_004204</name>
</gene>
<sequence>MSSGLVVKSQHETKQHKGEKEKVFDKRRITSDASRRRGASHGEKNLRKGLNLESDAIYLTRPSIVHQYDMLVNRHRSGALGPRHRSCVRFESVECRVCASFGKKGLSAPLMGNAHVRGAACERRLGCSVSAVMYIHGLDSVYGSVNVNLFSTLQLDSKAQYAIYYIPTNILFEILQKRDLCAAVSDNAASLERCNRGRFGLL</sequence>
<reference evidence="2 3" key="1">
    <citation type="submission" date="2019-06" db="EMBL/GenBank/DDBJ databases">
        <title>Draft genomes of female and male turbot (Scophthalmus maximus).</title>
        <authorList>
            <person name="Xu H."/>
            <person name="Xu X.-W."/>
            <person name="Shao C."/>
            <person name="Chen S."/>
        </authorList>
    </citation>
    <scope>NUCLEOTIDE SEQUENCE [LARGE SCALE GENOMIC DNA]</scope>
    <source>
        <strain evidence="2">Ysfricsl-2016a</strain>
        <tissue evidence="2">Blood</tissue>
    </source>
</reference>
<feature type="region of interest" description="Disordered" evidence="1">
    <location>
        <begin position="1"/>
        <end position="46"/>
    </location>
</feature>
<feature type="compositionally biased region" description="Basic and acidic residues" evidence="1">
    <location>
        <begin position="9"/>
        <end position="46"/>
    </location>
</feature>
<dbReference type="EMBL" id="VEVO01000004">
    <property type="protein sequence ID" value="KAF0042867.1"/>
    <property type="molecule type" value="Genomic_DNA"/>
</dbReference>
<name>A0A6A4T935_SCOMX</name>
<accession>A0A6A4T935</accession>
<evidence type="ECO:0000313" key="3">
    <source>
        <dbReference type="Proteomes" id="UP000438429"/>
    </source>
</evidence>
<evidence type="ECO:0000313" key="2">
    <source>
        <dbReference type="EMBL" id="KAF0042867.1"/>
    </source>
</evidence>
<dbReference type="AlphaFoldDB" id="A0A6A4T935"/>
<comment type="caution">
    <text evidence="2">The sequence shown here is derived from an EMBL/GenBank/DDBJ whole genome shotgun (WGS) entry which is preliminary data.</text>
</comment>
<evidence type="ECO:0000256" key="1">
    <source>
        <dbReference type="SAM" id="MobiDB-lite"/>
    </source>
</evidence>
<dbReference type="Proteomes" id="UP000438429">
    <property type="component" value="Unassembled WGS sequence"/>
</dbReference>
<protein>
    <submittedName>
        <fullName evidence="2">Uncharacterized protein</fullName>
    </submittedName>
</protein>
<proteinExistence type="predicted"/>
<organism evidence="2 3">
    <name type="scientific">Scophthalmus maximus</name>
    <name type="common">Turbot</name>
    <name type="synonym">Psetta maxima</name>
    <dbReference type="NCBI Taxonomy" id="52904"/>
    <lineage>
        <taxon>Eukaryota</taxon>
        <taxon>Metazoa</taxon>
        <taxon>Chordata</taxon>
        <taxon>Craniata</taxon>
        <taxon>Vertebrata</taxon>
        <taxon>Euteleostomi</taxon>
        <taxon>Actinopterygii</taxon>
        <taxon>Neopterygii</taxon>
        <taxon>Teleostei</taxon>
        <taxon>Neoteleostei</taxon>
        <taxon>Acanthomorphata</taxon>
        <taxon>Carangaria</taxon>
        <taxon>Pleuronectiformes</taxon>
        <taxon>Pleuronectoidei</taxon>
        <taxon>Scophthalmidae</taxon>
        <taxon>Scophthalmus</taxon>
    </lineage>
</organism>